<comment type="caution">
    <text evidence="2">The sequence shown here is derived from an EMBL/GenBank/DDBJ whole genome shotgun (WGS) entry which is preliminary data.</text>
</comment>
<organism evidence="2">
    <name type="scientific">marine sediment metagenome</name>
    <dbReference type="NCBI Taxonomy" id="412755"/>
    <lineage>
        <taxon>unclassified sequences</taxon>
        <taxon>metagenomes</taxon>
        <taxon>ecological metagenomes</taxon>
    </lineage>
</organism>
<gene>
    <name evidence="2" type="ORF">LCGC14_2235590</name>
</gene>
<feature type="region of interest" description="Disordered" evidence="1">
    <location>
        <begin position="51"/>
        <end position="131"/>
    </location>
</feature>
<evidence type="ECO:0000313" key="2">
    <source>
        <dbReference type="EMBL" id="KKL57420.1"/>
    </source>
</evidence>
<name>A0A0F9FJJ8_9ZZZZ</name>
<accession>A0A0F9FJJ8</accession>
<proteinExistence type="predicted"/>
<reference evidence="2" key="1">
    <citation type="journal article" date="2015" name="Nature">
        <title>Complex archaea that bridge the gap between prokaryotes and eukaryotes.</title>
        <authorList>
            <person name="Spang A."/>
            <person name="Saw J.H."/>
            <person name="Jorgensen S.L."/>
            <person name="Zaremba-Niedzwiedzka K."/>
            <person name="Martijn J."/>
            <person name="Lind A.E."/>
            <person name="van Eijk R."/>
            <person name="Schleper C."/>
            <person name="Guy L."/>
            <person name="Ettema T.J."/>
        </authorList>
    </citation>
    <scope>NUCLEOTIDE SEQUENCE</scope>
</reference>
<sequence>MAKINANDYTKAGLCDYATTHFGVTINRKKNRTHVVKEFKKAEREYIREQQLQEDGQKEATIKKQKDADKIAEKDAMEEDETVNYPVEMKNEEGDTIMHRPNKGGIALGDPINGQEIDGESITNSAPHLNK</sequence>
<dbReference type="EMBL" id="LAZR01030173">
    <property type="protein sequence ID" value="KKL57420.1"/>
    <property type="molecule type" value="Genomic_DNA"/>
</dbReference>
<feature type="compositionally biased region" description="Polar residues" evidence="1">
    <location>
        <begin position="121"/>
        <end position="131"/>
    </location>
</feature>
<feature type="compositionally biased region" description="Basic and acidic residues" evidence="1">
    <location>
        <begin position="55"/>
        <end position="75"/>
    </location>
</feature>
<evidence type="ECO:0000256" key="1">
    <source>
        <dbReference type="SAM" id="MobiDB-lite"/>
    </source>
</evidence>
<protein>
    <submittedName>
        <fullName evidence="2">Uncharacterized protein</fullName>
    </submittedName>
</protein>
<feature type="compositionally biased region" description="Basic and acidic residues" evidence="1">
    <location>
        <begin position="89"/>
        <end position="98"/>
    </location>
</feature>
<dbReference type="AlphaFoldDB" id="A0A0F9FJJ8"/>